<dbReference type="AlphaFoldDB" id="A0A8K0DAQ4"/>
<feature type="compositionally biased region" description="Basic and acidic residues" evidence="1">
    <location>
        <begin position="58"/>
        <end position="97"/>
    </location>
</feature>
<dbReference type="EMBL" id="VTPC01004154">
    <property type="protein sequence ID" value="KAF2897445.1"/>
    <property type="molecule type" value="Genomic_DNA"/>
</dbReference>
<evidence type="ECO:0000313" key="3">
    <source>
        <dbReference type="Proteomes" id="UP000801492"/>
    </source>
</evidence>
<proteinExistence type="predicted"/>
<comment type="caution">
    <text evidence="2">The sequence shown here is derived from an EMBL/GenBank/DDBJ whole genome shotgun (WGS) entry which is preliminary data.</text>
</comment>
<sequence>MFSNAEFIYSDISYENVLNNSAIVHNSDLYELGNIMPENSLEEYNQVNIDSEALSKDKQHLGNSNEGRKHEINDNDYNYEKSETEKSDDEHFEKLDTEINENSIVSEDENNLKKESTSQQRKSSTKNKRKVNYLKKMKGEGYLGFRHPKGETKTIQDVARNRQKMKPTCTSKLCKKLKNRFCHEFQETDRKNISI</sequence>
<gene>
    <name evidence="2" type="ORF">ILUMI_08731</name>
</gene>
<protein>
    <submittedName>
        <fullName evidence="2">Uncharacterized protein</fullName>
    </submittedName>
</protein>
<accession>A0A8K0DAQ4</accession>
<dbReference type="Proteomes" id="UP000801492">
    <property type="component" value="Unassembled WGS sequence"/>
</dbReference>
<feature type="region of interest" description="Disordered" evidence="1">
    <location>
        <begin position="58"/>
        <end position="129"/>
    </location>
</feature>
<dbReference type="OrthoDB" id="7367179at2759"/>
<keyword evidence="3" id="KW-1185">Reference proteome</keyword>
<name>A0A8K0DAQ4_IGNLU</name>
<reference evidence="2" key="1">
    <citation type="submission" date="2019-08" db="EMBL/GenBank/DDBJ databases">
        <title>The genome of the North American firefly Photinus pyralis.</title>
        <authorList>
            <consortium name="Photinus pyralis genome working group"/>
            <person name="Fallon T.R."/>
            <person name="Sander Lower S.E."/>
            <person name="Weng J.-K."/>
        </authorList>
    </citation>
    <scope>NUCLEOTIDE SEQUENCE</scope>
    <source>
        <strain evidence="2">TRF0915ILg1</strain>
        <tissue evidence="2">Whole body</tissue>
    </source>
</reference>
<evidence type="ECO:0000313" key="2">
    <source>
        <dbReference type="EMBL" id="KAF2897445.1"/>
    </source>
</evidence>
<evidence type="ECO:0000256" key="1">
    <source>
        <dbReference type="SAM" id="MobiDB-lite"/>
    </source>
</evidence>
<organism evidence="2 3">
    <name type="scientific">Ignelater luminosus</name>
    <name type="common">Cucubano</name>
    <name type="synonym">Pyrophorus luminosus</name>
    <dbReference type="NCBI Taxonomy" id="2038154"/>
    <lineage>
        <taxon>Eukaryota</taxon>
        <taxon>Metazoa</taxon>
        <taxon>Ecdysozoa</taxon>
        <taxon>Arthropoda</taxon>
        <taxon>Hexapoda</taxon>
        <taxon>Insecta</taxon>
        <taxon>Pterygota</taxon>
        <taxon>Neoptera</taxon>
        <taxon>Endopterygota</taxon>
        <taxon>Coleoptera</taxon>
        <taxon>Polyphaga</taxon>
        <taxon>Elateriformia</taxon>
        <taxon>Elateroidea</taxon>
        <taxon>Elateridae</taxon>
        <taxon>Agrypninae</taxon>
        <taxon>Pyrophorini</taxon>
        <taxon>Ignelater</taxon>
    </lineage>
</organism>